<dbReference type="OrthoDB" id="4424710at2"/>
<accession>A0A1L7CF78</accession>
<keyword evidence="1" id="KW-0472">Membrane</keyword>
<proteinExistence type="predicted"/>
<reference evidence="2 3" key="1">
    <citation type="submission" date="2014-08" db="EMBL/GenBank/DDBJ databases">
        <title>Complete genome sequence of Corynebacterium aquilae S-613T(T) (=DSM 44791(T)), isolated from the choana of a healthy golden eagle.</title>
        <authorList>
            <person name="Ruckert C."/>
            <person name="Albersmeier A."/>
            <person name="Winkler A."/>
            <person name="Kalinowski J."/>
        </authorList>
    </citation>
    <scope>NUCLEOTIDE SEQUENCE [LARGE SCALE GENOMIC DNA]</scope>
    <source>
        <strain evidence="2 3">S-613</strain>
    </source>
</reference>
<feature type="transmembrane region" description="Helical" evidence="1">
    <location>
        <begin position="97"/>
        <end position="117"/>
    </location>
</feature>
<evidence type="ECO:0000256" key="1">
    <source>
        <dbReference type="SAM" id="Phobius"/>
    </source>
</evidence>
<gene>
    <name evidence="2" type="ORF">CAQU_04725</name>
</gene>
<feature type="transmembrane region" description="Helical" evidence="1">
    <location>
        <begin position="129"/>
        <end position="150"/>
    </location>
</feature>
<protein>
    <submittedName>
        <fullName evidence="2">Uncharacterized protein</fullName>
    </submittedName>
</protein>
<sequence length="171" mass="19320">MKYPFVATMRTMEDLYSDEFERQVFHESNSYAWVLGQIFVTGSCAAVSWLAPAGYWWLGLFPFIALMLVGTISGDWMRQRIPSPEMSSSYYKSIRGYLTVFVALAVLMVAPIAVKGLSPQLITDPEDTMSVMTGVVVGGLVGGIIAYFFTRWLSSFLRRKDQQRLEENTED</sequence>
<evidence type="ECO:0000313" key="3">
    <source>
        <dbReference type="Proteomes" id="UP000185478"/>
    </source>
</evidence>
<dbReference type="RefSeq" id="WP_075725628.1">
    <property type="nucleotide sequence ID" value="NZ_CP009245.1"/>
</dbReference>
<feature type="transmembrane region" description="Helical" evidence="1">
    <location>
        <begin position="31"/>
        <end position="50"/>
    </location>
</feature>
<dbReference type="AlphaFoldDB" id="A0A1L7CF78"/>
<name>A0A1L7CF78_9CORY</name>
<dbReference type="Proteomes" id="UP000185478">
    <property type="component" value="Chromosome"/>
</dbReference>
<keyword evidence="1" id="KW-1133">Transmembrane helix</keyword>
<evidence type="ECO:0000313" key="2">
    <source>
        <dbReference type="EMBL" id="APT84478.1"/>
    </source>
</evidence>
<dbReference type="EMBL" id="CP009245">
    <property type="protein sequence ID" value="APT84478.1"/>
    <property type="molecule type" value="Genomic_DNA"/>
</dbReference>
<organism evidence="2 3">
    <name type="scientific">Corynebacterium aquilae DSM 44791</name>
    <dbReference type="NCBI Taxonomy" id="1431546"/>
    <lineage>
        <taxon>Bacteria</taxon>
        <taxon>Bacillati</taxon>
        <taxon>Actinomycetota</taxon>
        <taxon>Actinomycetes</taxon>
        <taxon>Mycobacteriales</taxon>
        <taxon>Corynebacteriaceae</taxon>
        <taxon>Corynebacterium</taxon>
    </lineage>
</organism>
<keyword evidence="3" id="KW-1185">Reference proteome</keyword>
<feature type="transmembrane region" description="Helical" evidence="1">
    <location>
        <begin position="56"/>
        <end position="76"/>
    </location>
</feature>
<dbReference type="KEGG" id="caqu:CAQU_04725"/>
<dbReference type="STRING" id="1431546.CAQU_04725"/>
<keyword evidence="1" id="KW-0812">Transmembrane</keyword>